<sequence length="485" mass="54542">MKERTIIRVTIFTILFLNVINGFAQQAKITEQPNIIIFLCDDLGYGDLSSYGHPFIKTPNIDKLAETGIKMTNFYSAAPVCSPSRVGLLTGRSPNRAGVYDFIPSPKKSEDLRNQVHLQKGEETLPAMLKTVGYETALVGKWHCSSLFNNPAQPQPDYFGFDHWFATHNNARPTHENPANFVRNGEKVGEIDGFSCQIVVDEAINWLKDKKGDNPFYLQVTFHEPHEPVASPEDLVQEYLPYSNGLAEAEFFANVANVDKAVGRMLDYLKENGDDNTIVIFTSDNGPETFTRYPGAKRTFGQTGGLKGRKLWTTEAGIRVPGIVNWIGKPTFNGTTDAVVSALDFLPTLAEITGAQLPNRELDGESFLPLLQTGEFKRSKPLLWGFYNALNEHKVVMRHGDYKILARLKNKGEYLPQIMNVYKGNETLIKSSQLTDFELYNLMEDQAESVNLIDEKPELFIEMKSLLKTEYNSLLEGSHIWVKSE</sequence>
<keyword evidence="3" id="KW-0378">Hydrolase</keyword>
<dbReference type="AlphaFoldDB" id="A0A0F9ULX1"/>
<dbReference type="SUPFAM" id="SSF53649">
    <property type="entry name" value="Alkaline phosphatase-like"/>
    <property type="match status" value="1"/>
</dbReference>
<evidence type="ECO:0000256" key="4">
    <source>
        <dbReference type="ARBA" id="ARBA00022837"/>
    </source>
</evidence>
<comment type="similarity">
    <text evidence="1">Belongs to the sulfatase family.</text>
</comment>
<name>A0A0F9ULX1_9ZZZZ</name>
<dbReference type="PROSITE" id="PS00523">
    <property type="entry name" value="SULFATASE_1"/>
    <property type="match status" value="1"/>
</dbReference>
<keyword evidence="4" id="KW-0106">Calcium</keyword>
<dbReference type="InterPro" id="IPR000917">
    <property type="entry name" value="Sulfatase_N"/>
</dbReference>
<protein>
    <recommendedName>
        <fullName evidence="5">Sulfatase N-terminal domain-containing protein</fullName>
    </recommendedName>
</protein>
<comment type="caution">
    <text evidence="6">The sequence shown here is derived from an EMBL/GenBank/DDBJ whole genome shotgun (WGS) entry which is preliminary data.</text>
</comment>
<dbReference type="GO" id="GO:0046872">
    <property type="term" value="F:metal ion binding"/>
    <property type="evidence" value="ECO:0007669"/>
    <property type="project" value="UniProtKB-KW"/>
</dbReference>
<proteinExistence type="inferred from homology"/>
<dbReference type="Gene3D" id="3.30.1120.10">
    <property type="match status" value="1"/>
</dbReference>
<gene>
    <name evidence="6" type="ORF">LCGC14_0205680</name>
</gene>
<evidence type="ECO:0000256" key="1">
    <source>
        <dbReference type="ARBA" id="ARBA00008779"/>
    </source>
</evidence>
<evidence type="ECO:0000313" key="6">
    <source>
        <dbReference type="EMBL" id="KKN92634.1"/>
    </source>
</evidence>
<reference evidence="6" key="1">
    <citation type="journal article" date="2015" name="Nature">
        <title>Complex archaea that bridge the gap between prokaryotes and eukaryotes.</title>
        <authorList>
            <person name="Spang A."/>
            <person name="Saw J.H."/>
            <person name="Jorgensen S.L."/>
            <person name="Zaremba-Niedzwiedzka K."/>
            <person name="Martijn J."/>
            <person name="Lind A.E."/>
            <person name="van Eijk R."/>
            <person name="Schleper C."/>
            <person name="Guy L."/>
            <person name="Ettema T.J."/>
        </authorList>
    </citation>
    <scope>NUCLEOTIDE SEQUENCE</scope>
</reference>
<dbReference type="Pfam" id="PF00884">
    <property type="entry name" value="Sulfatase"/>
    <property type="match status" value="1"/>
</dbReference>
<dbReference type="InterPro" id="IPR050738">
    <property type="entry name" value="Sulfatase"/>
</dbReference>
<feature type="domain" description="Sulfatase N-terminal" evidence="5">
    <location>
        <begin position="33"/>
        <end position="354"/>
    </location>
</feature>
<evidence type="ECO:0000259" key="5">
    <source>
        <dbReference type="Pfam" id="PF00884"/>
    </source>
</evidence>
<dbReference type="GO" id="GO:0004065">
    <property type="term" value="F:arylsulfatase activity"/>
    <property type="evidence" value="ECO:0007669"/>
    <property type="project" value="TreeGrafter"/>
</dbReference>
<accession>A0A0F9ULX1</accession>
<dbReference type="PANTHER" id="PTHR42693:SF53">
    <property type="entry name" value="ENDO-4-O-SULFATASE"/>
    <property type="match status" value="1"/>
</dbReference>
<dbReference type="InterPro" id="IPR024607">
    <property type="entry name" value="Sulfatase_CS"/>
</dbReference>
<keyword evidence="2" id="KW-0479">Metal-binding</keyword>
<dbReference type="Gene3D" id="3.40.720.10">
    <property type="entry name" value="Alkaline Phosphatase, subunit A"/>
    <property type="match status" value="1"/>
</dbReference>
<dbReference type="PANTHER" id="PTHR42693">
    <property type="entry name" value="ARYLSULFATASE FAMILY MEMBER"/>
    <property type="match status" value="1"/>
</dbReference>
<dbReference type="PROSITE" id="PS00149">
    <property type="entry name" value="SULFATASE_2"/>
    <property type="match status" value="1"/>
</dbReference>
<evidence type="ECO:0000256" key="3">
    <source>
        <dbReference type="ARBA" id="ARBA00022801"/>
    </source>
</evidence>
<dbReference type="InterPro" id="IPR017850">
    <property type="entry name" value="Alkaline_phosphatase_core_sf"/>
</dbReference>
<organism evidence="6">
    <name type="scientific">marine sediment metagenome</name>
    <dbReference type="NCBI Taxonomy" id="412755"/>
    <lineage>
        <taxon>unclassified sequences</taxon>
        <taxon>metagenomes</taxon>
        <taxon>ecological metagenomes</taxon>
    </lineage>
</organism>
<dbReference type="EMBL" id="LAZR01000093">
    <property type="protein sequence ID" value="KKN92634.1"/>
    <property type="molecule type" value="Genomic_DNA"/>
</dbReference>
<evidence type="ECO:0000256" key="2">
    <source>
        <dbReference type="ARBA" id="ARBA00022723"/>
    </source>
</evidence>